<dbReference type="InterPro" id="IPR011527">
    <property type="entry name" value="ABC1_TM_dom"/>
</dbReference>
<dbReference type="PROSITE" id="PS00211">
    <property type="entry name" value="ABC_TRANSPORTER_1"/>
    <property type="match status" value="1"/>
</dbReference>
<dbReference type="PROSITE" id="PS50893">
    <property type="entry name" value="ABC_TRANSPORTER_2"/>
    <property type="match status" value="1"/>
</dbReference>
<dbReference type="Pfam" id="PF00664">
    <property type="entry name" value="ABC_membrane"/>
    <property type="match status" value="1"/>
</dbReference>
<dbReference type="EMBL" id="FNCC01000020">
    <property type="protein sequence ID" value="SDH35931.1"/>
    <property type="molecule type" value="Genomic_DNA"/>
</dbReference>
<evidence type="ECO:0000259" key="8">
    <source>
        <dbReference type="PROSITE" id="PS50893"/>
    </source>
</evidence>
<dbReference type="PROSITE" id="PS50929">
    <property type="entry name" value="ABC_TM1F"/>
    <property type="match status" value="1"/>
</dbReference>
<dbReference type="SUPFAM" id="SSF90123">
    <property type="entry name" value="ABC transporter transmembrane region"/>
    <property type="match status" value="1"/>
</dbReference>
<evidence type="ECO:0000256" key="6">
    <source>
        <dbReference type="ARBA" id="ARBA00023136"/>
    </source>
</evidence>
<feature type="transmembrane region" description="Helical" evidence="7">
    <location>
        <begin position="273"/>
        <end position="293"/>
    </location>
</feature>
<keyword evidence="6 7" id="KW-0472">Membrane</keyword>
<keyword evidence="5 7" id="KW-1133">Transmembrane helix</keyword>
<dbReference type="GO" id="GO:0005886">
    <property type="term" value="C:plasma membrane"/>
    <property type="evidence" value="ECO:0007669"/>
    <property type="project" value="UniProtKB-SubCell"/>
</dbReference>
<feature type="transmembrane region" description="Helical" evidence="7">
    <location>
        <begin position="20"/>
        <end position="40"/>
    </location>
</feature>
<feature type="transmembrane region" description="Helical" evidence="7">
    <location>
        <begin position="151"/>
        <end position="168"/>
    </location>
</feature>
<dbReference type="PANTHER" id="PTHR24221:SF654">
    <property type="entry name" value="ATP-BINDING CASSETTE SUB-FAMILY B MEMBER 6"/>
    <property type="match status" value="1"/>
</dbReference>
<dbReference type="GO" id="GO:0140359">
    <property type="term" value="F:ABC-type transporter activity"/>
    <property type="evidence" value="ECO:0007669"/>
    <property type="project" value="InterPro"/>
</dbReference>
<dbReference type="InterPro" id="IPR003593">
    <property type="entry name" value="AAA+_ATPase"/>
</dbReference>
<keyword evidence="3" id="KW-0547">Nucleotide-binding</keyword>
<evidence type="ECO:0000259" key="9">
    <source>
        <dbReference type="PROSITE" id="PS50929"/>
    </source>
</evidence>
<dbReference type="InterPro" id="IPR036640">
    <property type="entry name" value="ABC1_TM_sf"/>
</dbReference>
<feature type="transmembrane region" description="Helical" evidence="7">
    <location>
        <begin position="52"/>
        <end position="81"/>
    </location>
</feature>
<feature type="domain" description="ABC transmembrane type-1" evidence="9">
    <location>
        <begin position="26"/>
        <end position="290"/>
    </location>
</feature>
<dbReference type="GO" id="GO:0016887">
    <property type="term" value="F:ATP hydrolysis activity"/>
    <property type="evidence" value="ECO:0007669"/>
    <property type="project" value="InterPro"/>
</dbReference>
<keyword evidence="11" id="KW-1185">Reference proteome</keyword>
<dbReference type="SUPFAM" id="SSF52540">
    <property type="entry name" value="P-loop containing nucleoside triphosphate hydrolases"/>
    <property type="match status" value="1"/>
</dbReference>
<organism evidence="10 11">
    <name type="scientific">Lentzea fradiae</name>
    <dbReference type="NCBI Taxonomy" id="200378"/>
    <lineage>
        <taxon>Bacteria</taxon>
        <taxon>Bacillati</taxon>
        <taxon>Actinomycetota</taxon>
        <taxon>Actinomycetes</taxon>
        <taxon>Pseudonocardiales</taxon>
        <taxon>Pseudonocardiaceae</taxon>
        <taxon>Lentzea</taxon>
    </lineage>
</organism>
<dbReference type="InterPro" id="IPR027417">
    <property type="entry name" value="P-loop_NTPase"/>
</dbReference>
<evidence type="ECO:0000313" key="11">
    <source>
        <dbReference type="Proteomes" id="UP000199623"/>
    </source>
</evidence>
<dbReference type="OrthoDB" id="9806127at2"/>
<evidence type="ECO:0000313" key="10">
    <source>
        <dbReference type="EMBL" id="SDH35931.1"/>
    </source>
</evidence>
<reference evidence="11" key="1">
    <citation type="submission" date="2016-10" db="EMBL/GenBank/DDBJ databases">
        <authorList>
            <person name="Varghese N."/>
            <person name="Submissions S."/>
        </authorList>
    </citation>
    <scope>NUCLEOTIDE SEQUENCE [LARGE SCALE GENOMIC DNA]</scope>
    <source>
        <strain evidence="11">CGMCC 4.3506</strain>
    </source>
</reference>
<evidence type="ECO:0000256" key="3">
    <source>
        <dbReference type="ARBA" id="ARBA00022741"/>
    </source>
</evidence>
<dbReference type="Pfam" id="PF00005">
    <property type="entry name" value="ABC_tran"/>
    <property type="match status" value="1"/>
</dbReference>
<evidence type="ECO:0000256" key="1">
    <source>
        <dbReference type="ARBA" id="ARBA00004651"/>
    </source>
</evidence>
<evidence type="ECO:0000256" key="5">
    <source>
        <dbReference type="ARBA" id="ARBA00022989"/>
    </source>
</evidence>
<dbReference type="InterPro" id="IPR017871">
    <property type="entry name" value="ABC_transporter-like_CS"/>
</dbReference>
<feature type="domain" description="ABC transporter" evidence="8">
    <location>
        <begin position="301"/>
        <end position="537"/>
    </location>
</feature>
<dbReference type="SMART" id="SM00382">
    <property type="entry name" value="AAA"/>
    <property type="match status" value="1"/>
</dbReference>
<dbReference type="Gene3D" id="3.40.50.300">
    <property type="entry name" value="P-loop containing nucleotide triphosphate hydrolases"/>
    <property type="match status" value="1"/>
</dbReference>
<dbReference type="Gene3D" id="1.20.1560.10">
    <property type="entry name" value="ABC transporter type 1, transmembrane domain"/>
    <property type="match status" value="1"/>
</dbReference>
<feature type="transmembrane region" description="Helical" evidence="7">
    <location>
        <begin position="122"/>
        <end position="145"/>
    </location>
</feature>
<evidence type="ECO:0000256" key="4">
    <source>
        <dbReference type="ARBA" id="ARBA00022840"/>
    </source>
</evidence>
<protein>
    <submittedName>
        <fullName evidence="10">ATP-binding cassette, subfamily B</fullName>
    </submittedName>
</protein>
<evidence type="ECO:0000256" key="2">
    <source>
        <dbReference type="ARBA" id="ARBA00022692"/>
    </source>
</evidence>
<dbReference type="InterPro" id="IPR003439">
    <property type="entry name" value="ABC_transporter-like_ATP-bd"/>
</dbReference>
<name>A0A1G8BRZ5_9PSEU</name>
<dbReference type="RefSeq" id="WP_090058702.1">
    <property type="nucleotide sequence ID" value="NZ_FNCC01000020.1"/>
</dbReference>
<dbReference type="GO" id="GO:0005524">
    <property type="term" value="F:ATP binding"/>
    <property type="evidence" value="ECO:0007669"/>
    <property type="project" value="UniProtKB-KW"/>
</dbReference>
<dbReference type="Proteomes" id="UP000199623">
    <property type="component" value="Unassembled WGS sequence"/>
</dbReference>
<proteinExistence type="predicted"/>
<dbReference type="InterPro" id="IPR039421">
    <property type="entry name" value="Type_1_exporter"/>
</dbReference>
<dbReference type="CDD" id="cd07346">
    <property type="entry name" value="ABC_6TM_exporters"/>
    <property type="match status" value="1"/>
</dbReference>
<dbReference type="PANTHER" id="PTHR24221">
    <property type="entry name" value="ATP-BINDING CASSETTE SUB-FAMILY B"/>
    <property type="match status" value="1"/>
</dbReference>
<evidence type="ECO:0000256" key="7">
    <source>
        <dbReference type="SAM" id="Phobius"/>
    </source>
</evidence>
<dbReference type="STRING" id="200378.SAMN05216553_12023"/>
<comment type="subcellular location">
    <subcellularLocation>
        <location evidence="1">Cell membrane</location>
        <topology evidence="1">Multi-pass membrane protein</topology>
    </subcellularLocation>
</comment>
<keyword evidence="2 7" id="KW-0812">Transmembrane</keyword>
<sequence>MAKPGDALLVSVVRRDHRPWLLLLNAAVATTGGLLLPAALADAVDMALSGEFVLFTVLFLLLLAASEIIGDAIGIVLAASITSRATAWLRHTLSRKLLGLGHPSPFAAGDAVSRMTGDCGNAGGIAVTLITLLVTAVSSAGAIVALALLDWRLAVVFAVSVPLATFLVRTHLQLTADDVLAYQDVSGDVSARLLDAVAGRRTIAAAGIADEETGRVLRPLPRLAAAGAGMWRTQARMMWRAGLLLPAVEIAVLVTAGFGVMAGRLTPGDVLAALGYAALGMGIVGQIPQLTALERTRASASRIAEVLDTPAPGRPPASPGAGVLELRDVSVGTALRDVNLTIPAGTFTAVVGSSGAGKSTLAAVLGGLSSVDSGQVLRDGEVGYAFERPALLGTTIGRSIGYGTTADDARVREAAVAAQVHDVLVRLPRGYDTPLSDAPLSGGEAQRVGLARALVREPEVLVLDDATASLDTVTEAEVDRALTTALPGRTRVVVTHRAATAARADLVVWLENGRVRGTGTHRELWDDRDYRAVFTGGE</sequence>
<gene>
    <name evidence="10" type="ORF">SAMN05216553_12023</name>
</gene>
<dbReference type="GO" id="GO:0034040">
    <property type="term" value="F:ATPase-coupled lipid transmembrane transporter activity"/>
    <property type="evidence" value="ECO:0007669"/>
    <property type="project" value="TreeGrafter"/>
</dbReference>
<feature type="transmembrane region" description="Helical" evidence="7">
    <location>
        <begin position="241"/>
        <end position="261"/>
    </location>
</feature>
<keyword evidence="4 10" id="KW-0067">ATP-binding</keyword>
<accession>A0A1G8BRZ5</accession>
<dbReference type="AlphaFoldDB" id="A0A1G8BRZ5"/>